<keyword evidence="3 5" id="KW-1133">Transmembrane helix</keyword>
<dbReference type="InterPro" id="IPR050911">
    <property type="entry name" value="DRAM/TMEM150_Autophagy_Mod"/>
</dbReference>
<feature type="transmembrane region" description="Helical" evidence="5">
    <location>
        <begin position="91"/>
        <end position="112"/>
    </location>
</feature>
<protein>
    <recommendedName>
        <fullName evidence="6">CWH43-like N-terminal domain-containing protein</fullName>
    </recommendedName>
</protein>
<reference evidence="7" key="2">
    <citation type="journal article" date="2007" name="Science">
        <title>Draft genome sequence of the sexually transmitted pathogen Trichomonas vaginalis.</title>
        <authorList>
            <person name="Carlton J.M."/>
            <person name="Hirt R.P."/>
            <person name="Silva J.C."/>
            <person name="Delcher A.L."/>
            <person name="Schatz M."/>
            <person name="Zhao Q."/>
            <person name="Wortman J.R."/>
            <person name="Bidwell S.L."/>
            <person name="Alsmark U.C.M."/>
            <person name="Besteiro S."/>
            <person name="Sicheritz-Ponten T."/>
            <person name="Noel C.J."/>
            <person name="Dacks J.B."/>
            <person name="Foster P.G."/>
            <person name="Simillion C."/>
            <person name="Van de Peer Y."/>
            <person name="Miranda-Saavedra D."/>
            <person name="Barton G.J."/>
            <person name="Westrop G.D."/>
            <person name="Mueller S."/>
            <person name="Dessi D."/>
            <person name="Fiori P.L."/>
            <person name="Ren Q."/>
            <person name="Paulsen I."/>
            <person name="Zhang H."/>
            <person name="Bastida-Corcuera F.D."/>
            <person name="Simoes-Barbosa A."/>
            <person name="Brown M.T."/>
            <person name="Hayes R.D."/>
            <person name="Mukherjee M."/>
            <person name="Okumura C.Y."/>
            <person name="Schneider R."/>
            <person name="Smith A.J."/>
            <person name="Vanacova S."/>
            <person name="Villalvazo M."/>
            <person name="Haas B.J."/>
            <person name="Pertea M."/>
            <person name="Feldblyum T.V."/>
            <person name="Utterback T.R."/>
            <person name="Shu C.L."/>
            <person name="Osoegawa K."/>
            <person name="de Jong P.J."/>
            <person name="Hrdy I."/>
            <person name="Horvathova L."/>
            <person name="Zubacova Z."/>
            <person name="Dolezal P."/>
            <person name="Malik S.B."/>
            <person name="Logsdon J.M. Jr."/>
            <person name="Henze K."/>
            <person name="Gupta A."/>
            <person name="Wang C.C."/>
            <person name="Dunne R.L."/>
            <person name="Upcroft J.A."/>
            <person name="Upcroft P."/>
            <person name="White O."/>
            <person name="Salzberg S.L."/>
            <person name="Tang P."/>
            <person name="Chiu C.-H."/>
            <person name="Lee Y.-S."/>
            <person name="Embley T.M."/>
            <person name="Coombs G.H."/>
            <person name="Mottram J.C."/>
            <person name="Tachezy J."/>
            <person name="Fraser-Liggett C.M."/>
            <person name="Johnson P.J."/>
        </authorList>
    </citation>
    <scope>NUCLEOTIDE SEQUENCE [LARGE SCALE GENOMIC DNA]</scope>
    <source>
        <strain evidence="7">G3</strain>
    </source>
</reference>
<dbReference type="InParanoid" id="A2DNY5"/>
<dbReference type="OrthoDB" id="10609262at2759"/>
<evidence type="ECO:0000256" key="1">
    <source>
        <dbReference type="ARBA" id="ARBA00004127"/>
    </source>
</evidence>
<dbReference type="VEuPathDB" id="TrichDB:TVAG_010580"/>
<name>A2DNY5_TRIV3</name>
<accession>A2DNY5</accession>
<feature type="transmembrane region" description="Helical" evidence="5">
    <location>
        <begin position="214"/>
        <end position="235"/>
    </location>
</feature>
<keyword evidence="2 5" id="KW-0812">Transmembrane</keyword>
<dbReference type="GO" id="GO:0012505">
    <property type="term" value="C:endomembrane system"/>
    <property type="evidence" value="ECO:0007669"/>
    <property type="project" value="UniProtKB-SubCell"/>
</dbReference>
<gene>
    <name evidence="7" type="ORF">TVAG_010580</name>
</gene>
<evidence type="ECO:0000256" key="3">
    <source>
        <dbReference type="ARBA" id="ARBA00022989"/>
    </source>
</evidence>
<dbReference type="AlphaFoldDB" id="A2DNY5"/>
<evidence type="ECO:0000313" key="8">
    <source>
        <dbReference type="Proteomes" id="UP000001542"/>
    </source>
</evidence>
<dbReference type="Pfam" id="PF10277">
    <property type="entry name" value="Frag1"/>
    <property type="match status" value="1"/>
</dbReference>
<feature type="transmembrane region" description="Helical" evidence="5">
    <location>
        <begin position="157"/>
        <end position="176"/>
    </location>
</feature>
<proteinExistence type="predicted"/>
<keyword evidence="4 5" id="KW-0472">Membrane</keyword>
<evidence type="ECO:0000313" key="7">
    <source>
        <dbReference type="EMBL" id="EAY17834.1"/>
    </source>
</evidence>
<dbReference type="VEuPathDB" id="TrichDB:TVAGG3_0990020"/>
<dbReference type="EMBL" id="DS113225">
    <property type="protein sequence ID" value="EAY17834.1"/>
    <property type="molecule type" value="Genomic_DNA"/>
</dbReference>
<dbReference type="KEGG" id="tva:4775846"/>
<feature type="domain" description="CWH43-like N-terminal" evidence="6">
    <location>
        <begin position="52"/>
        <end position="241"/>
    </location>
</feature>
<evidence type="ECO:0000256" key="2">
    <source>
        <dbReference type="ARBA" id="ARBA00022692"/>
    </source>
</evidence>
<keyword evidence="8" id="KW-1185">Reference proteome</keyword>
<dbReference type="PANTHER" id="PTHR21324:SF2">
    <property type="entry name" value="EG:22E5.9 PROTEIN"/>
    <property type="match status" value="1"/>
</dbReference>
<organism evidence="7 8">
    <name type="scientific">Trichomonas vaginalis (strain ATCC PRA-98 / G3)</name>
    <dbReference type="NCBI Taxonomy" id="412133"/>
    <lineage>
        <taxon>Eukaryota</taxon>
        <taxon>Metamonada</taxon>
        <taxon>Parabasalia</taxon>
        <taxon>Trichomonadida</taxon>
        <taxon>Trichomonadidae</taxon>
        <taxon>Trichomonas</taxon>
    </lineage>
</organism>
<feature type="transmembrane region" description="Helical" evidence="5">
    <location>
        <begin position="124"/>
        <end position="145"/>
    </location>
</feature>
<feature type="transmembrane region" description="Helical" evidence="5">
    <location>
        <begin position="188"/>
        <end position="208"/>
    </location>
</feature>
<dbReference type="RefSeq" id="XP_001329969.1">
    <property type="nucleotide sequence ID" value="XM_001329934.1"/>
</dbReference>
<evidence type="ECO:0000256" key="5">
    <source>
        <dbReference type="SAM" id="Phobius"/>
    </source>
</evidence>
<evidence type="ECO:0000256" key="4">
    <source>
        <dbReference type="ARBA" id="ARBA00023136"/>
    </source>
</evidence>
<sequence>MDTSNLIDTYQTEMKHEEDTEELCAPDVSRESQIFDNKIKIKIRLDLISVPIFAFPLCVGIVCLGLFIMEGRLSGYLPTISESGTEYQNKALFASMIACGSVTTFFIIFMYYNYVKLNYNLSRLLNIVFILVIMISCIGVGGFGFCPINEVYKYHFLFAFSGFTGILVFETLCYVVCRKDTNLAMVRLFLISFATIGYLIFGFTDAVFEPNMDATASAIGEWILLFCLQFVFVTYGQEMKHLKIHINLSV</sequence>
<dbReference type="PANTHER" id="PTHR21324">
    <property type="entry name" value="FASTING-INDUCIBLE INTEGRAL MEMBRANE PROTEIN TM6P1-RELATED"/>
    <property type="match status" value="1"/>
</dbReference>
<reference evidence="7" key="1">
    <citation type="submission" date="2006-10" db="EMBL/GenBank/DDBJ databases">
        <authorList>
            <person name="Amadeo P."/>
            <person name="Zhao Q."/>
            <person name="Wortman J."/>
            <person name="Fraser-Liggett C."/>
            <person name="Carlton J."/>
        </authorList>
    </citation>
    <scope>NUCLEOTIDE SEQUENCE</scope>
    <source>
        <strain evidence="7">G3</strain>
    </source>
</reference>
<evidence type="ECO:0000259" key="6">
    <source>
        <dbReference type="Pfam" id="PF10277"/>
    </source>
</evidence>
<feature type="transmembrane region" description="Helical" evidence="5">
    <location>
        <begin position="47"/>
        <end position="69"/>
    </location>
</feature>
<comment type="subcellular location">
    <subcellularLocation>
        <location evidence="1">Endomembrane system</location>
        <topology evidence="1">Multi-pass membrane protein</topology>
    </subcellularLocation>
</comment>
<dbReference type="Proteomes" id="UP000001542">
    <property type="component" value="Unassembled WGS sequence"/>
</dbReference>
<dbReference type="InterPro" id="IPR019402">
    <property type="entry name" value="CWH43_N"/>
</dbReference>